<evidence type="ECO:0000313" key="1">
    <source>
        <dbReference type="EMBL" id="KAL0119805.1"/>
    </source>
</evidence>
<dbReference type="EMBL" id="JADYXP020000007">
    <property type="protein sequence ID" value="KAL0119805.1"/>
    <property type="molecule type" value="Genomic_DNA"/>
</dbReference>
<sequence length="79" mass="9092">MGMATLVCCDRLLPWGLLFPKSFDKYLRYPVSRSCTPRGSREASLGLRNSSVVHRKAPQRSYVKVTKAYRRRAAIFRDV</sequence>
<keyword evidence="2" id="KW-1185">Reference proteome</keyword>
<evidence type="ECO:0008006" key="3">
    <source>
        <dbReference type="Google" id="ProtNLM"/>
    </source>
</evidence>
<accession>A0AAW2G0C7</accession>
<dbReference type="Proteomes" id="UP001430953">
    <property type="component" value="Unassembled WGS sequence"/>
</dbReference>
<comment type="caution">
    <text evidence="1">The sequence shown here is derived from an EMBL/GenBank/DDBJ whole genome shotgun (WGS) entry which is preliminary data.</text>
</comment>
<proteinExistence type="predicted"/>
<reference evidence="1 2" key="1">
    <citation type="submission" date="2023-03" db="EMBL/GenBank/DDBJ databases">
        <title>High recombination rates correlate with genetic variation in Cardiocondyla obscurior ants.</title>
        <authorList>
            <person name="Errbii M."/>
        </authorList>
    </citation>
    <scope>NUCLEOTIDE SEQUENCE [LARGE SCALE GENOMIC DNA]</scope>
    <source>
        <strain evidence="1">Alpha-2009</strain>
        <tissue evidence="1">Whole body</tissue>
    </source>
</reference>
<evidence type="ECO:0000313" key="2">
    <source>
        <dbReference type="Proteomes" id="UP001430953"/>
    </source>
</evidence>
<protein>
    <recommendedName>
        <fullName evidence="3">Secreted protein</fullName>
    </recommendedName>
</protein>
<dbReference type="AlphaFoldDB" id="A0AAW2G0C7"/>
<gene>
    <name evidence="1" type="ORF">PUN28_007919</name>
</gene>
<organism evidence="1 2">
    <name type="scientific">Cardiocondyla obscurior</name>
    <dbReference type="NCBI Taxonomy" id="286306"/>
    <lineage>
        <taxon>Eukaryota</taxon>
        <taxon>Metazoa</taxon>
        <taxon>Ecdysozoa</taxon>
        <taxon>Arthropoda</taxon>
        <taxon>Hexapoda</taxon>
        <taxon>Insecta</taxon>
        <taxon>Pterygota</taxon>
        <taxon>Neoptera</taxon>
        <taxon>Endopterygota</taxon>
        <taxon>Hymenoptera</taxon>
        <taxon>Apocrita</taxon>
        <taxon>Aculeata</taxon>
        <taxon>Formicoidea</taxon>
        <taxon>Formicidae</taxon>
        <taxon>Myrmicinae</taxon>
        <taxon>Cardiocondyla</taxon>
    </lineage>
</organism>
<name>A0AAW2G0C7_9HYME</name>